<proteinExistence type="predicted"/>
<dbReference type="Proteomes" id="UP001633002">
    <property type="component" value="Unassembled WGS sequence"/>
</dbReference>
<protein>
    <submittedName>
        <fullName evidence="2">Uncharacterized protein</fullName>
    </submittedName>
</protein>
<organism evidence="2 3">
    <name type="scientific">Riccia sorocarpa</name>
    <dbReference type="NCBI Taxonomy" id="122646"/>
    <lineage>
        <taxon>Eukaryota</taxon>
        <taxon>Viridiplantae</taxon>
        <taxon>Streptophyta</taxon>
        <taxon>Embryophyta</taxon>
        <taxon>Marchantiophyta</taxon>
        <taxon>Marchantiopsida</taxon>
        <taxon>Marchantiidae</taxon>
        <taxon>Marchantiales</taxon>
        <taxon>Ricciaceae</taxon>
        <taxon>Riccia</taxon>
    </lineage>
</organism>
<evidence type="ECO:0000256" key="1">
    <source>
        <dbReference type="SAM" id="MobiDB-lite"/>
    </source>
</evidence>
<sequence>MDRKESVAALGHGLLSAKQSQIAGMIEKYITSAKNFKLLEREAIKEALEAAVFDFFEEVSACKAETQRLWEENKKKSGKGKDKVIQTAHSKNSDNTIPAPNEKLLGSSIRVETARLSREAEKRPHIAEEIALTPPPRAAPAPVDDESSFGDDNRSSSENETSDVEPLSDAPGTSKTIT</sequence>
<evidence type="ECO:0000313" key="2">
    <source>
        <dbReference type="EMBL" id="KAL3700345.1"/>
    </source>
</evidence>
<evidence type="ECO:0000313" key="3">
    <source>
        <dbReference type="Proteomes" id="UP001633002"/>
    </source>
</evidence>
<dbReference type="AlphaFoldDB" id="A0ABD3ID23"/>
<feature type="compositionally biased region" description="Basic and acidic residues" evidence="1">
    <location>
        <begin position="70"/>
        <end position="84"/>
    </location>
</feature>
<comment type="caution">
    <text evidence="2">The sequence shown here is derived from an EMBL/GenBank/DDBJ whole genome shotgun (WGS) entry which is preliminary data.</text>
</comment>
<keyword evidence="3" id="KW-1185">Reference proteome</keyword>
<reference evidence="2 3" key="1">
    <citation type="submission" date="2024-09" db="EMBL/GenBank/DDBJ databases">
        <title>Chromosome-scale assembly of Riccia sorocarpa.</title>
        <authorList>
            <person name="Paukszto L."/>
        </authorList>
    </citation>
    <scope>NUCLEOTIDE SEQUENCE [LARGE SCALE GENOMIC DNA]</scope>
    <source>
        <strain evidence="2">LP-2024</strain>
        <tissue evidence="2">Aerial parts of the thallus</tissue>
    </source>
</reference>
<feature type="compositionally biased region" description="Basic and acidic residues" evidence="1">
    <location>
        <begin position="112"/>
        <end position="128"/>
    </location>
</feature>
<dbReference type="EMBL" id="JBJQOH010000001">
    <property type="protein sequence ID" value="KAL3700345.1"/>
    <property type="molecule type" value="Genomic_DNA"/>
</dbReference>
<accession>A0ABD3ID23</accession>
<feature type="region of interest" description="Disordered" evidence="1">
    <location>
        <begin position="70"/>
        <end position="178"/>
    </location>
</feature>
<gene>
    <name evidence="2" type="ORF">R1sor_018367</name>
</gene>
<feature type="compositionally biased region" description="Polar residues" evidence="1">
    <location>
        <begin position="87"/>
        <end position="98"/>
    </location>
</feature>
<name>A0ABD3ID23_9MARC</name>